<feature type="repeat" description="HEAT" evidence="2">
    <location>
        <begin position="214"/>
        <end position="252"/>
    </location>
</feature>
<sequence>MAWEDAFHQQIIELSLSENVENLRDERTIKHNKVTKEEIERLTVDENLKPTQRVIYILKNGQDIQKISTIDSLDVILKDEPPDCYKDILPLIKDAMIIRLREIQIAGATVLWRLLKKHLLDSKKFFTIFLDHILAELLSWDIDVCDAWLETIVYLLHLLKQQNDHSLTILESKLIDFLVKNCSLHQSPAIRKVCCKIVGSLAAVVSKKRLLSDLMPKLKSLCQDIDLDVRARMCIELGTMIQILENDLSKQHLFPELYMLIDDEEATVRQAAFTTITNLLTNLSQDLQDSLKKVVLKFVAKALVRKHGDELISLAELFGRNFLALSGFLTEEERCSLLSCYQMLCFHGNNLGTVSTISPNLVMNEIVPLEMEDKRAQCRYWCTVNLPIILSCGNKNAFQACLLPCLISLSKDPSVLVRRTTAMSLYEIAKHLSDDTYLMHACIADIIKDSSIYVLDGFLLIMPSIFEALQTSGGKNFIPELIPQLLESEDRISSSLHWRIYEHYLEAISCLHFYQTSDQIMTKIVPNLLKVLTANKVRPVMLAAGQCLLTLLKHNGNIRDREEICEKLINLLARSEHCKYRILFMNLYPYIAELFSRRFFKCMFYDVAMQMALDPIINVRLKFCTTLPLLKSLLCLPLDRMLLQTLELTVRRIMALENDKDVLDAIKNVIEELDTVRVCLDLANPSEADIKDLEKEKFEDSVTEEFQIEKKSRTVSLGTKDSVKKGVKDKEVTSKVAAPASVKTSKKSSVSSSSSSAPSSSRK</sequence>
<feature type="repeat" description="HEAT" evidence="2">
    <location>
        <begin position="402"/>
        <end position="440"/>
    </location>
</feature>
<protein>
    <submittedName>
        <fullName evidence="5">Serine/threonine-protein phosphatase 4 regulatory subunit 4 isoform X9</fullName>
    </submittedName>
</protein>
<dbReference type="InterPro" id="IPR011989">
    <property type="entry name" value="ARM-like"/>
</dbReference>
<feature type="region of interest" description="Disordered" evidence="3">
    <location>
        <begin position="727"/>
        <end position="763"/>
    </location>
</feature>
<evidence type="ECO:0000256" key="3">
    <source>
        <dbReference type="SAM" id="MobiDB-lite"/>
    </source>
</evidence>
<dbReference type="PROSITE" id="PS50077">
    <property type="entry name" value="HEAT_REPEAT"/>
    <property type="match status" value="3"/>
</dbReference>
<dbReference type="GeneID" id="101235859"/>
<dbReference type="Gene3D" id="1.25.10.10">
    <property type="entry name" value="Leucine-rich Repeat Variant"/>
    <property type="match status" value="1"/>
</dbReference>
<proteinExistence type="predicted"/>
<feature type="compositionally biased region" description="Low complexity" evidence="3">
    <location>
        <begin position="734"/>
        <end position="763"/>
    </location>
</feature>
<dbReference type="InterPro" id="IPR000357">
    <property type="entry name" value="HEAT"/>
</dbReference>
<evidence type="ECO:0000256" key="2">
    <source>
        <dbReference type="PROSITE-ProRule" id="PRU00103"/>
    </source>
</evidence>
<evidence type="ECO:0000256" key="1">
    <source>
        <dbReference type="ARBA" id="ARBA00022737"/>
    </source>
</evidence>
<dbReference type="InterPro" id="IPR021133">
    <property type="entry name" value="HEAT_type_2"/>
</dbReference>
<keyword evidence="4" id="KW-1185">Reference proteome</keyword>
<dbReference type="PANTHER" id="PTHR21467:SF0">
    <property type="entry name" value="SERINE_THREONINE-PROTEIN PHOSPHATASE 4 REGULATORY SUBUNIT 4"/>
    <property type="match status" value="1"/>
</dbReference>
<evidence type="ECO:0000313" key="4">
    <source>
        <dbReference type="Proteomes" id="UP001652625"/>
    </source>
</evidence>
<dbReference type="InterPro" id="IPR016024">
    <property type="entry name" value="ARM-type_fold"/>
</dbReference>
<dbReference type="Pfam" id="PF02985">
    <property type="entry name" value="HEAT"/>
    <property type="match status" value="1"/>
</dbReference>
<dbReference type="SUPFAM" id="SSF48371">
    <property type="entry name" value="ARM repeat"/>
    <property type="match status" value="1"/>
</dbReference>
<evidence type="ECO:0000313" key="5">
    <source>
        <dbReference type="RefSeq" id="XP_065656387.1"/>
    </source>
</evidence>
<organism evidence="4 5">
    <name type="scientific">Hydra vulgaris</name>
    <name type="common">Hydra</name>
    <name type="synonym">Hydra attenuata</name>
    <dbReference type="NCBI Taxonomy" id="6087"/>
    <lineage>
        <taxon>Eukaryota</taxon>
        <taxon>Metazoa</taxon>
        <taxon>Cnidaria</taxon>
        <taxon>Hydrozoa</taxon>
        <taxon>Hydroidolina</taxon>
        <taxon>Anthoathecata</taxon>
        <taxon>Aplanulata</taxon>
        <taxon>Hydridae</taxon>
        <taxon>Hydra</taxon>
    </lineage>
</organism>
<keyword evidence="1" id="KW-0677">Repeat</keyword>
<dbReference type="RefSeq" id="XP_065656387.1">
    <property type="nucleotide sequence ID" value="XM_065800315.1"/>
</dbReference>
<dbReference type="PANTHER" id="PTHR21467">
    <property type="entry name" value="PROTEIN PHOSPHATASE 4 REGULATORY SUBUNIT 4 PPP4R4"/>
    <property type="match status" value="1"/>
</dbReference>
<feature type="repeat" description="HEAT" evidence="2">
    <location>
        <begin position="253"/>
        <end position="291"/>
    </location>
</feature>
<dbReference type="InterPro" id="IPR039918">
    <property type="entry name" value="PPP4R4"/>
</dbReference>
<reference evidence="5" key="1">
    <citation type="submission" date="2025-08" db="UniProtKB">
        <authorList>
            <consortium name="RefSeq"/>
        </authorList>
    </citation>
    <scope>IDENTIFICATION</scope>
</reference>
<name>A0ABM4C494_HYDVU</name>
<dbReference type="Proteomes" id="UP001652625">
    <property type="component" value="Chromosome 06"/>
</dbReference>
<gene>
    <name evidence="5" type="primary">LOC101235859</name>
</gene>
<accession>A0ABM4C494</accession>